<dbReference type="HOGENOM" id="CLU_784623_0_0_11"/>
<keyword evidence="8" id="KW-0902">Two-component regulatory system</keyword>
<dbReference type="eggNOG" id="COG4585">
    <property type="taxonomic scope" value="Bacteria"/>
</dbReference>
<evidence type="ECO:0000256" key="9">
    <source>
        <dbReference type="SAM" id="Phobius"/>
    </source>
</evidence>
<evidence type="ECO:0000313" key="12">
    <source>
        <dbReference type="EMBL" id="AEI08813.1"/>
    </source>
</evidence>
<dbReference type="STRING" id="662755.CRES_0450"/>
<dbReference type="GO" id="GO:0046983">
    <property type="term" value="F:protein dimerization activity"/>
    <property type="evidence" value="ECO:0007669"/>
    <property type="project" value="InterPro"/>
</dbReference>
<proteinExistence type="predicted"/>
<dbReference type="Gene3D" id="1.20.5.1930">
    <property type="match status" value="1"/>
</dbReference>
<dbReference type="GO" id="GO:0000155">
    <property type="term" value="F:phosphorelay sensor kinase activity"/>
    <property type="evidence" value="ECO:0007669"/>
    <property type="project" value="InterPro"/>
</dbReference>
<keyword evidence="5" id="KW-0547">Nucleotide-binding</keyword>
<evidence type="ECO:0000259" key="10">
    <source>
        <dbReference type="Pfam" id="PF02518"/>
    </source>
</evidence>
<dbReference type="PANTHER" id="PTHR24421">
    <property type="entry name" value="NITRATE/NITRITE SENSOR PROTEIN NARX-RELATED"/>
    <property type="match status" value="1"/>
</dbReference>
<sequence length="369" mass="40197">MMSPMLIPPTNTAGSLKLMLAQRLPTTVILATLALIFSSASILNEYLITPLITVLIITQALSLIVAPRYPRISTGIYITAFLGALLAGHSTGVELFLGVFLITAITATGHHLLTLLVAVTITLGGFYSPDKAHFAFESIALMIFCTIATLAYLLGLWIHRNHQQRLNTQRAQQARRQQLTSLLHDTIAADLTSIIAQVEKLAITTPQRHDELKDIARTARNALDRTRQLLTTLNTHPNTAPTTSLPITLDTTTKRLRDHGFTVTTTTRLTTPVTMTLPNTALERVLSETATNIIKHATPHSAVAIDTTSDDEGVTITVTNHRIPVQAKPTGSIHLGLTSMSQTLHTLGGTLITRSDEQEWSTIVHLPFP</sequence>
<reference evidence="12 13" key="1">
    <citation type="journal article" date="2012" name="BMC Genomics">
        <title>Complete genome sequence, lifestyle, and multi-drug resistance of the human pathogen Corynebacterium resistens DSM 45100 isolated from blood samples of a leukemia patient.</title>
        <authorList>
            <person name="Schroder J."/>
            <person name="Maus I."/>
            <person name="Meyer K."/>
            <person name="Wordemann S."/>
            <person name="Blom J."/>
            <person name="Jaenicke S."/>
            <person name="Schneider J."/>
            <person name="Trost E."/>
            <person name="Tauch A."/>
        </authorList>
    </citation>
    <scope>NUCLEOTIDE SEQUENCE [LARGE SCALE GENOMIC DNA]</scope>
    <source>
        <strain evidence="13">DSM 45100 / JCM 12819 / CCUG 50093 / GTC 2026 / SICGH 158</strain>
    </source>
</reference>
<evidence type="ECO:0000256" key="5">
    <source>
        <dbReference type="ARBA" id="ARBA00022741"/>
    </source>
</evidence>
<keyword evidence="6 12" id="KW-0418">Kinase</keyword>
<dbReference type="GO" id="GO:0016020">
    <property type="term" value="C:membrane"/>
    <property type="evidence" value="ECO:0007669"/>
    <property type="project" value="InterPro"/>
</dbReference>
<protein>
    <recommendedName>
        <fullName evidence="2">histidine kinase</fullName>
        <ecNumber evidence="2">2.7.13.3</ecNumber>
    </recommendedName>
</protein>
<keyword evidence="9" id="KW-0472">Membrane</keyword>
<dbReference type="KEGG" id="crd:CRES_0450"/>
<evidence type="ECO:0000259" key="11">
    <source>
        <dbReference type="Pfam" id="PF07730"/>
    </source>
</evidence>
<evidence type="ECO:0000256" key="6">
    <source>
        <dbReference type="ARBA" id="ARBA00022777"/>
    </source>
</evidence>
<evidence type="ECO:0000256" key="4">
    <source>
        <dbReference type="ARBA" id="ARBA00022679"/>
    </source>
</evidence>
<accession>F8DY71</accession>
<dbReference type="InterPro" id="IPR003594">
    <property type="entry name" value="HATPase_dom"/>
</dbReference>
<dbReference type="AlphaFoldDB" id="F8DY71"/>
<dbReference type="Gene3D" id="3.30.565.10">
    <property type="entry name" value="Histidine kinase-like ATPase, C-terminal domain"/>
    <property type="match status" value="1"/>
</dbReference>
<evidence type="ECO:0000256" key="2">
    <source>
        <dbReference type="ARBA" id="ARBA00012438"/>
    </source>
</evidence>
<feature type="transmembrane region" description="Helical" evidence="9">
    <location>
        <begin position="139"/>
        <end position="158"/>
    </location>
</feature>
<feature type="domain" description="Signal transduction histidine kinase subgroup 3 dimerisation and phosphoacceptor" evidence="11">
    <location>
        <begin position="183"/>
        <end position="235"/>
    </location>
</feature>
<keyword evidence="9" id="KW-0812">Transmembrane</keyword>
<keyword evidence="9" id="KW-1133">Transmembrane helix</keyword>
<evidence type="ECO:0000256" key="3">
    <source>
        <dbReference type="ARBA" id="ARBA00022553"/>
    </source>
</evidence>
<dbReference type="Pfam" id="PF02518">
    <property type="entry name" value="HATPase_c"/>
    <property type="match status" value="1"/>
</dbReference>
<dbReference type="InterPro" id="IPR011712">
    <property type="entry name" value="Sig_transdc_His_kin_sub3_dim/P"/>
</dbReference>
<evidence type="ECO:0000256" key="1">
    <source>
        <dbReference type="ARBA" id="ARBA00000085"/>
    </source>
</evidence>
<dbReference type="InterPro" id="IPR050482">
    <property type="entry name" value="Sensor_HK_TwoCompSys"/>
</dbReference>
<dbReference type="InterPro" id="IPR036890">
    <property type="entry name" value="HATPase_C_sf"/>
</dbReference>
<keyword evidence="4 12" id="KW-0808">Transferase</keyword>
<dbReference type="EMBL" id="CP002857">
    <property type="protein sequence ID" value="AEI08813.1"/>
    <property type="molecule type" value="Genomic_DNA"/>
</dbReference>
<feature type="transmembrane region" description="Helical" evidence="9">
    <location>
        <begin position="78"/>
        <end position="102"/>
    </location>
</feature>
<evidence type="ECO:0000256" key="7">
    <source>
        <dbReference type="ARBA" id="ARBA00022840"/>
    </source>
</evidence>
<dbReference type="SUPFAM" id="SSF55874">
    <property type="entry name" value="ATPase domain of HSP90 chaperone/DNA topoisomerase II/histidine kinase"/>
    <property type="match status" value="1"/>
</dbReference>
<organism evidence="12 13">
    <name type="scientific">Corynebacterium resistens (strain DSM 45100 / JCM 12819 / GTC 2026 / SICGH 158)</name>
    <dbReference type="NCBI Taxonomy" id="662755"/>
    <lineage>
        <taxon>Bacteria</taxon>
        <taxon>Bacillati</taxon>
        <taxon>Actinomycetota</taxon>
        <taxon>Actinomycetes</taxon>
        <taxon>Mycobacteriales</taxon>
        <taxon>Corynebacteriaceae</taxon>
        <taxon>Corynebacterium</taxon>
    </lineage>
</organism>
<dbReference type="PANTHER" id="PTHR24421:SF10">
    <property type="entry name" value="NITRATE_NITRITE SENSOR PROTEIN NARQ"/>
    <property type="match status" value="1"/>
</dbReference>
<dbReference type="Pfam" id="PF07730">
    <property type="entry name" value="HisKA_3"/>
    <property type="match status" value="1"/>
</dbReference>
<name>F8DY71_CORRG</name>
<keyword evidence="7" id="KW-0067">ATP-binding</keyword>
<comment type="catalytic activity">
    <reaction evidence="1">
        <text>ATP + protein L-histidine = ADP + protein N-phospho-L-histidine.</text>
        <dbReference type="EC" id="2.7.13.3"/>
    </reaction>
</comment>
<dbReference type="Proteomes" id="UP000000492">
    <property type="component" value="Chromosome"/>
</dbReference>
<feature type="transmembrane region" description="Helical" evidence="9">
    <location>
        <begin position="46"/>
        <end position="66"/>
    </location>
</feature>
<evidence type="ECO:0000256" key="8">
    <source>
        <dbReference type="ARBA" id="ARBA00023012"/>
    </source>
</evidence>
<dbReference type="GO" id="GO:0005524">
    <property type="term" value="F:ATP binding"/>
    <property type="evidence" value="ECO:0007669"/>
    <property type="project" value="UniProtKB-KW"/>
</dbReference>
<feature type="transmembrane region" description="Helical" evidence="9">
    <location>
        <begin position="108"/>
        <end position="127"/>
    </location>
</feature>
<keyword evidence="3" id="KW-0597">Phosphoprotein</keyword>
<gene>
    <name evidence="12" type="primary">tcsS5</name>
    <name evidence="12" type="ordered locus">CRES_0450</name>
</gene>
<evidence type="ECO:0000313" key="13">
    <source>
        <dbReference type="Proteomes" id="UP000000492"/>
    </source>
</evidence>
<feature type="domain" description="Histidine kinase/HSP90-like ATPase" evidence="10">
    <location>
        <begin position="280"/>
        <end position="367"/>
    </location>
</feature>
<feature type="transmembrane region" description="Helical" evidence="9">
    <location>
        <begin position="20"/>
        <end position="40"/>
    </location>
</feature>
<keyword evidence="13" id="KW-1185">Reference proteome</keyword>
<dbReference type="EC" id="2.7.13.3" evidence="2"/>